<accession>A0A2H1WEA2</accession>
<dbReference type="AlphaFoldDB" id="A0A2H1WEA2"/>
<gene>
    <name evidence="2" type="ORF">SFRICE_026176</name>
</gene>
<evidence type="ECO:0000313" key="2">
    <source>
        <dbReference type="EMBL" id="SOQ51393.1"/>
    </source>
</evidence>
<name>A0A2H1WEA2_SPOFR</name>
<sequence length="125" mass="13604">MDTRKTGLLACKLTPAFPNSTPKTATEYGKKVYSIGATVIVGLQTASKSSSPSNQNQIRACDARLKEPPPPQTGPSRADADRRNGVALNNESLYVIERLYDDIDDIESMICSSVPSFYELKCFGN</sequence>
<dbReference type="EMBL" id="ODYU01008091">
    <property type="protein sequence ID" value="SOQ51393.1"/>
    <property type="molecule type" value="Genomic_DNA"/>
</dbReference>
<proteinExistence type="predicted"/>
<feature type="compositionally biased region" description="Polar residues" evidence="1">
    <location>
        <begin position="45"/>
        <end position="58"/>
    </location>
</feature>
<reference evidence="2" key="1">
    <citation type="submission" date="2016-07" db="EMBL/GenBank/DDBJ databases">
        <authorList>
            <person name="Bretaudeau A."/>
        </authorList>
    </citation>
    <scope>NUCLEOTIDE SEQUENCE</scope>
    <source>
        <strain evidence="2">Rice</strain>
        <tissue evidence="2">Whole body</tissue>
    </source>
</reference>
<organism evidence="2">
    <name type="scientific">Spodoptera frugiperda</name>
    <name type="common">Fall armyworm</name>
    <dbReference type="NCBI Taxonomy" id="7108"/>
    <lineage>
        <taxon>Eukaryota</taxon>
        <taxon>Metazoa</taxon>
        <taxon>Ecdysozoa</taxon>
        <taxon>Arthropoda</taxon>
        <taxon>Hexapoda</taxon>
        <taxon>Insecta</taxon>
        <taxon>Pterygota</taxon>
        <taxon>Neoptera</taxon>
        <taxon>Endopterygota</taxon>
        <taxon>Lepidoptera</taxon>
        <taxon>Glossata</taxon>
        <taxon>Ditrysia</taxon>
        <taxon>Noctuoidea</taxon>
        <taxon>Noctuidae</taxon>
        <taxon>Amphipyrinae</taxon>
        <taxon>Spodoptera</taxon>
    </lineage>
</organism>
<feature type="region of interest" description="Disordered" evidence="1">
    <location>
        <begin position="45"/>
        <end position="84"/>
    </location>
</feature>
<evidence type="ECO:0000256" key="1">
    <source>
        <dbReference type="SAM" id="MobiDB-lite"/>
    </source>
</evidence>
<protein>
    <submittedName>
        <fullName evidence="2">SFRICE_026176</fullName>
    </submittedName>
</protein>